<accession>A0ACC2WGI8</accession>
<evidence type="ECO:0000313" key="1">
    <source>
        <dbReference type="EMBL" id="KAJ9110176.1"/>
    </source>
</evidence>
<dbReference type="Proteomes" id="UP001230649">
    <property type="component" value="Unassembled WGS sequence"/>
</dbReference>
<proteinExistence type="predicted"/>
<sequence>MSFEKGATFACNPATSRLTSTKLGVDPKGEKIVYVNGRTVVDPTKSVTYSQHTQTATVARISPSGYYCASADAAGNVRIWDIAGSDQVLKLATRPLGGRVNDLSWDGESKRIIAVGDGRERFGAAFLADSGSSCGEIQGNSKVINAVSIRHQRPFRAVTASDDGAIVFFNGVPFKHDKIIRTHTNFVQDVRFSHSGDHFASVGSDRKLFLYDGKTGDTVSEIDAHNGSIVRDVETKQNTTTFTVGGDIASQQNGNVWASENAVVSLSLDGTLNVFDPRDSSSWRKIHGPTKAVTSSTLSVKPEPTFFTGSFDGSVRAFDLPSGQAYAVEGQPGEGQISGMASDRSTGDVWASTWTDGQGLVRLDKKSFTSSTRVDASFSAPKDVAADNGVVAVGDVQGMTAFKDGKTIKKASAADGYSAVAIHGDLIAYGGSDKKVHLDSLSSDAAMSVFDDNRGDVISLTFSPDGKLLAAGDSSGRIVLIDAIEKKTLVSSRWTAHTGRVLSLAFSPDGLRLVSGGLDESIYIHHVEQLLKKVAIKNSHAGGVTGVAWQDDETVISTGSDACVRTWTIKGI</sequence>
<gene>
    <name evidence="1" type="ORF">QFC20_003028</name>
</gene>
<dbReference type="EMBL" id="JASBWS010000025">
    <property type="protein sequence ID" value="KAJ9110176.1"/>
    <property type="molecule type" value="Genomic_DNA"/>
</dbReference>
<name>A0ACC2WGI8_9TREE</name>
<comment type="caution">
    <text evidence="1">The sequence shown here is derived from an EMBL/GenBank/DDBJ whole genome shotgun (WGS) entry which is preliminary data.</text>
</comment>
<protein>
    <submittedName>
        <fullName evidence="1">Uncharacterized protein</fullName>
    </submittedName>
</protein>
<evidence type="ECO:0000313" key="2">
    <source>
        <dbReference type="Proteomes" id="UP001230649"/>
    </source>
</evidence>
<organism evidence="1 2">
    <name type="scientific">Naganishia adeliensis</name>
    <dbReference type="NCBI Taxonomy" id="92952"/>
    <lineage>
        <taxon>Eukaryota</taxon>
        <taxon>Fungi</taxon>
        <taxon>Dikarya</taxon>
        <taxon>Basidiomycota</taxon>
        <taxon>Agaricomycotina</taxon>
        <taxon>Tremellomycetes</taxon>
        <taxon>Filobasidiales</taxon>
        <taxon>Filobasidiaceae</taxon>
        <taxon>Naganishia</taxon>
    </lineage>
</organism>
<keyword evidence="2" id="KW-1185">Reference proteome</keyword>
<reference evidence="1" key="1">
    <citation type="submission" date="2023-04" db="EMBL/GenBank/DDBJ databases">
        <title>Draft Genome sequencing of Naganishia species isolated from polar environments using Oxford Nanopore Technology.</title>
        <authorList>
            <person name="Leo P."/>
            <person name="Venkateswaran K."/>
        </authorList>
    </citation>
    <scope>NUCLEOTIDE SEQUENCE</scope>
    <source>
        <strain evidence="1">MNA-CCFEE 5262</strain>
    </source>
</reference>